<dbReference type="Pfam" id="PF13306">
    <property type="entry name" value="LRR_5"/>
    <property type="match status" value="1"/>
</dbReference>
<gene>
    <name evidence="1" type="ORF">QTG54_011594</name>
</gene>
<evidence type="ECO:0000313" key="2">
    <source>
        <dbReference type="Proteomes" id="UP001224775"/>
    </source>
</evidence>
<dbReference type="Gene3D" id="3.80.10.10">
    <property type="entry name" value="Ribonuclease Inhibitor"/>
    <property type="match status" value="1"/>
</dbReference>
<reference evidence="1" key="1">
    <citation type="submission" date="2023-06" db="EMBL/GenBank/DDBJ databases">
        <title>Survivors Of The Sea: Transcriptome response of Skeletonema marinoi to long-term dormancy.</title>
        <authorList>
            <person name="Pinder M.I.M."/>
            <person name="Kourtchenko O."/>
            <person name="Robertson E.K."/>
            <person name="Larsson T."/>
            <person name="Maumus F."/>
            <person name="Osuna-Cruz C.M."/>
            <person name="Vancaester E."/>
            <person name="Stenow R."/>
            <person name="Vandepoele K."/>
            <person name="Ploug H."/>
            <person name="Bruchert V."/>
            <person name="Godhe A."/>
            <person name="Topel M."/>
        </authorList>
    </citation>
    <scope>NUCLEOTIDE SEQUENCE</scope>
    <source>
        <strain evidence="1">R05AC</strain>
    </source>
</reference>
<dbReference type="EMBL" id="JATAAI010000023">
    <property type="protein sequence ID" value="KAK1737822.1"/>
    <property type="molecule type" value="Genomic_DNA"/>
</dbReference>
<protein>
    <submittedName>
        <fullName evidence="1">Leucine-rich repeat domain-containing protein</fullName>
    </submittedName>
</protein>
<organism evidence="1 2">
    <name type="scientific">Skeletonema marinoi</name>
    <dbReference type="NCBI Taxonomy" id="267567"/>
    <lineage>
        <taxon>Eukaryota</taxon>
        <taxon>Sar</taxon>
        <taxon>Stramenopiles</taxon>
        <taxon>Ochrophyta</taxon>
        <taxon>Bacillariophyta</taxon>
        <taxon>Coscinodiscophyceae</taxon>
        <taxon>Thalassiosirophycidae</taxon>
        <taxon>Thalassiosirales</taxon>
        <taxon>Skeletonemataceae</taxon>
        <taxon>Skeletonema</taxon>
        <taxon>Skeletonema marinoi-dohrnii complex</taxon>
    </lineage>
</organism>
<dbReference type="InterPro" id="IPR032675">
    <property type="entry name" value="LRR_dom_sf"/>
</dbReference>
<dbReference type="AlphaFoldDB" id="A0AAD8Y1R7"/>
<dbReference type="PANTHER" id="PTHR45661:SF3">
    <property type="entry name" value="IG-LIKE DOMAIN-CONTAINING PROTEIN"/>
    <property type="match status" value="1"/>
</dbReference>
<dbReference type="PANTHER" id="PTHR45661">
    <property type="entry name" value="SURFACE ANTIGEN"/>
    <property type="match status" value="1"/>
</dbReference>
<comment type="caution">
    <text evidence="1">The sequence shown here is derived from an EMBL/GenBank/DDBJ whole genome shotgun (WGS) entry which is preliminary data.</text>
</comment>
<dbReference type="InterPro" id="IPR053139">
    <property type="entry name" value="Surface_bspA-like"/>
</dbReference>
<evidence type="ECO:0000313" key="1">
    <source>
        <dbReference type="EMBL" id="KAK1737822.1"/>
    </source>
</evidence>
<accession>A0AAD8Y1R7</accession>
<name>A0AAD8Y1R7_9STRA</name>
<sequence length="211" mass="23570">MAAEGDHIRRFNYTGADGQVIPRNATHITIAKSVTVILPDVFHGNRNIVEVVCDVNVKRVEEGAFTACSSLRRVIMPGVEIVERFAFTGCRALTDVECGKLEIIRDGAFSECTSLRSIDLPSANIVEEDAFYYCISLTDVKFGSELERIERMAFDQCPSLERITIPLKDGMLIADDIFTGCDNLKHVDLVEGELHETIAALQLEEWRNDMN</sequence>
<dbReference type="Proteomes" id="UP001224775">
    <property type="component" value="Unassembled WGS sequence"/>
</dbReference>
<feature type="non-terminal residue" evidence="1">
    <location>
        <position position="211"/>
    </location>
</feature>
<dbReference type="SUPFAM" id="SSF52058">
    <property type="entry name" value="L domain-like"/>
    <property type="match status" value="1"/>
</dbReference>
<keyword evidence="2" id="KW-1185">Reference proteome</keyword>
<dbReference type="InterPro" id="IPR026906">
    <property type="entry name" value="LRR_5"/>
</dbReference>
<proteinExistence type="predicted"/>